<proteinExistence type="predicted"/>
<evidence type="ECO:0000313" key="2">
    <source>
        <dbReference type="Proteomes" id="UP000392064"/>
    </source>
</evidence>
<organism evidence="1 2">
    <name type="scientific">Aeromicrobium yanjiei</name>
    <dbReference type="NCBI Taxonomy" id="2662028"/>
    <lineage>
        <taxon>Bacteria</taxon>
        <taxon>Bacillati</taxon>
        <taxon>Actinomycetota</taxon>
        <taxon>Actinomycetes</taxon>
        <taxon>Propionibacteriales</taxon>
        <taxon>Nocardioidaceae</taxon>
        <taxon>Aeromicrobium</taxon>
    </lineage>
</organism>
<dbReference type="AlphaFoldDB" id="A0A5Q2MAA1"/>
<evidence type="ECO:0008006" key="3">
    <source>
        <dbReference type="Google" id="ProtNLM"/>
    </source>
</evidence>
<protein>
    <recommendedName>
        <fullName evidence="3">Glycosyltransferase</fullName>
    </recommendedName>
</protein>
<evidence type="ECO:0000313" key="1">
    <source>
        <dbReference type="EMBL" id="QGG40034.1"/>
    </source>
</evidence>
<accession>A0A5Q2MAA1</accession>
<sequence length="179" mass="20260">MTLLNHPLLTEREQVAPRNNAGRPSVLVFGQFKPDRDIDLMAQLSESMGSGVDFRVSGRGWPDIAGWDMDRRFVPELEIDPLIRSASAVLIPYRRFFQSGVAIRCLEQGTPVVGPAESSLAEVLLDDRLLGKDEDVSSWVCAIRAAIDTNREDWAKVRRRYLEGTDAQWTEWVDGFKKR</sequence>
<keyword evidence="2" id="KW-1185">Reference proteome</keyword>
<dbReference type="EMBL" id="CP045737">
    <property type="protein sequence ID" value="QGG40034.1"/>
    <property type="molecule type" value="Genomic_DNA"/>
</dbReference>
<dbReference type="KEGG" id="aef:GEV26_00805"/>
<reference evidence="1 2" key="1">
    <citation type="submission" date="2019-11" db="EMBL/GenBank/DDBJ databases">
        <authorList>
            <person name="Li J."/>
        </authorList>
    </citation>
    <scope>NUCLEOTIDE SEQUENCE [LARGE SCALE GENOMIC DNA]</scope>
    <source>
        <strain evidence="1 2">MF47</strain>
    </source>
</reference>
<dbReference type="Gene3D" id="3.40.50.2000">
    <property type="entry name" value="Glycogen Phosphorylase B"/>
    <property type="match status" value="1"/>
</dbReference>
<gene>
    <name evidence="1" type="ORF">GEV26_00805</name>
</gene>
<name>A0A5Q2MAA1_9ACTN</name>
<dbReference type="RefSeq" id="WP_153651307.1">
    <property type="nucleotide sequence ID" value="NZ_CP045737.1"/>
</dbReference>
<dbReference type="Proteomes" id="UP000392064">
    <property type="component" value="Chromosome"/>
</dbReference>
<dbReference type="SUPFAM" id="SSF53756">
    <property type="entry name" value="UDP-Glycosyltransferase/glycogen phosphorylase"/>
    <property type="match status" value="1"/>
</dbReference>